<evidence type="ECO:0000256" key="2">
    <source>
        <dbReference type="ARBA" id="ARBA00004555"/>
    </source>
</evidence>
<gene>
    <name evidence="11" type="primary">SPATA16</name>
</gene>
<organism evidence="11 12">
    <name type="scientific">Ornithorhynchus anatinus</name>
    <name type="common">Duckbill platypus</name>
    <dbReference type="NCBI Taxonomy" id="9258"/>
    <lineage>
        <taxon>Eukaryota</taxon>
        <taxon>Metazoa</taxon>
        <taxon>Chordata</taxon>
        <taxon>Craniata</taxon>
        <taxon>Vertebrata</taxon>
        <taxon>Euteleostomi</taxon>
        <taxon>Mammalia</taxon>
        <taxon>Monotremata</taxon>
        <taxon>Ornithorhynchidae</taxon>
        <taxon>Ornithorhynchus</taxon>
    </lineage>
</organism>
<dbReference type="KEGG" id="oaa:100086628"/>
<comment type="similarity">
    <text evidence="8">Belongs to the SPATA16 family.</text>
</comment>
<sequence>MDSSTSRNLENTLNTIDSDKLSPKTTLDNPPDILEMSCKTKTKHEGKRVEIICERIKRSKNIKEKESHDLDEAAFKRKSENERKSAGKKEARILELDEPLITLPLPHIPLKTVMDVEVKLVYIDEEDVTYEFVESQTSSSTQSTCRAAEIVCSVSAPNFSFLPQIDKWLQVTLKDASSCYRQKKYALAAGQFRTALELCSKGAALGQPFEASAEDISSIASFIETKLATCYLRMKKPELALNHAHRSIVLNPAYFRNHLRQATVFRFLGRYSEAARSAMIAHYMYWLSGGSDQHISHLLKLYWQAMIEEAITRAESFSVMYTPIAAKVRADKIDKVKGIFMKMHPAYVDYIYTDLQGLHVLPQTSEWSTSPTQYYLLTLGFKNKDNGKFLEKLSSRSLPTFTEQKTPFDPLTRDDAIRHMETMGKKILPILDFIRSTKLNGSFRGCSGVIERLQYASFLSQLQRVKEQFQVINQAMAELATIPYLQDLGQHDVELLQSLMADALDTLEGRRNHKECVWNKIQKIGLIEDFLYHLEDSFLKTKKRRGTRRQKMKKKRLQREQIQQGPGQRKVGSEPCERGSLDSPASQWAKGQQEEQLPSA</sequence>
<feature type="compositionally biased region" description="Polar residues" evidence="10">
    <location>
        <begin position="583"/>
        <end position="600"/>
    </location>
</feature>
<dbReference type="eggNOG" id="ENOG502RSQ1">
    <property type="taxonomic scope" value="Eukaryota"/>
</dbReference>
<reference evidence="11" key="2">
    <citation type="submission" date="2025-08" db="UniProtKB">
        <authorList>
            <consortium name="Ensembl"/>
        </authorList>
    </citation>
    <scope>IDENTIFICATION</scope>
    <source>
        <strain evidence="11">Glennie</strain>
    </source>
</reference>
<evidence type="ECO:0000256" key="10">
    <source>
        <dbReference type="SAM" id="MobiDB-lite"/>
    </source>
</evidence>
<dbReference type="Bgee" id="ENSOANG00000022205">
    <property type="expression patterns" value="Expressed in testis and 1 other cell type or tissue"/>
</dbReference>
<evidence type="ECO:0000313" key="11">
    <source>
        <dbReference type="Ensembl" id="ENSOANP00000028328.3"/>
    </source>
</evidence>
<dbReference type="InterPro" id="IPR011990">
    <property type="entry name" value="TPR-like_helical_dom_sf"/>
</dbReference>
<dbReference type="FunCoup" id="F6SJD3">
    <property type="interactions" value="51"/>
</dbReference>
<keyword evidence="5" id="KW-0744">Spermatogenesis</keyword>
<keyword evidence="4" id="KW-0221">Differentiation</keyword>
<keyword evidence="6" id="KW-0333">Golgi apparatus</keyword>
<dbReference type="GO" id="GO:0005794">
    <property type="term" value="C:Golgi apparatus"/>
    <property type="evidence" value="ECO:0000318"/>
    <property type="project" value="GO_Central"/>
</dbReference>
<feature type="region of interest" description="Disordered" evidence="10">
    <location>
        <begin position="1"/>
        <end position="34"/>
    </location>
</feature>
<evidence type="ECO:0000313" key="12">
    <source>
        <dbReference type="Proteomes" id="UP000002279"/>
    </source>
</evidence>
<evidence type="ECO:0000256" key="4">
    <source>
        <dbReference type="ARBA" id="ARBA00022782"/>
    </source>
</evidence>
<dbReference type="STRING" id="9258.ENSOANP00000028328"/>
<reference evidence="11 12" key="1">
    <citation type="journal article" date="2008" name="Nature">
        <title>Genome analysis of the platypus reveals unique signatures of evolution.</title>
        <authorList>
            <person name="Warren W.C."/>
            <person name="Hillier L.W."/>
            <person name="Marshall Graves J.A."/>
            <person name="Birney E."/>
            <person name="Ponting C.P."/>
            <person name="Grutzner F."/>
            <person name="Belov K."/>
            <person name="Miller W."/>
            <person name="Clarke L."/>
            <person name="Chinwalla A.T."/>
            <person name="Yang S.P."/>
            <person name="Heger A."/>
            <person name="Locke D.P."/>
            <person name="Miethke P."/>
            <person name="Waters P.D."/>
            <person name="Veyrunes F."/>
            <person name="Fulton L."/>
            <person name="Fulton B."/>
            <person name="Graves T."/>
            <person name="Wallis J."/>
            <person name="Puente X.S."/>
            <person name="Lopez-Otin C."/>
            <person name="Ordonez G.R."/>
            <person name="Eichler E.E."/>
            <person name="Chen L."/>
            <person name="Cheng Z."/>
            <person name="Deakin J.E."/>
            <person name="Alsop A."/>
            <person name="Thompson K."/>
            <person name="Kirby P."/>
            <person name="Papenfuss A.T."/>
            <person name="Wakefield M.J."/>
            <person name="Olender T."/>
            <person name="Lancet D."/>
            <person name="Huttley G.A."/>
            <person name="Smit A.F."/>
            <person name="Pask A."/>
            <person name="Temple-Smith P."/>
            <person name="Batzer M.A."/>
            <person name="Walker J.A."/>
            <person name="Konkel M.K."/>
            <person name="Harris R.S."/>
            <person name="Whittington C.M."/>
            <person name="Wong E.S."/>
            <person name="Gemmell N.J."/>
            <person name="Buschiazzo E."/>
            <person name="Vargas Jentzsch I.M."/>
            <person name="Merkel A."/>
            <person name="Schmitz J."/>
            <person name="Zemann A."/>
            <person name="Churakov G."/>
            <person name="Kriegs J.O."/>
            <person name="Brosius J."/>
            <person name="Murchison E.P."/>
            <person name="Sachidanandam R."/>
            <person name="Smith C."/>
            <person name="Hannon G.J."/>
            <person name="Tsend-Ayush E."/>
            <person name="McMillan D."/>
            <person name="Attenborough R."/>
            <person name="Rens W."/>
            <person name="Ferguson-Smith M."/>
            <person name="Lefevre C.M."/>
            <person name="Sharp J.A."/>
            <person name="Nicholas K.R."/>
            <person name="Ray D.A."/>
            <person name="Kube M."/>
            <person name="Reinhardt R."/>
            <person name="Pringle T.H."/>
            <person name="Taylor J."/>
            <person name="Jones R.C."/>
            <person name="Nixon B."/>
            <person name="Dacheux J.L."/>
            <person name="Niwa H."/>
            <person name="Sekita Y."/>
            <person name="Huang X."/>
            <person name="Stark A."/>
            <person name="Kheradpour P."/>
            <person name="Kellis M."/>
            <person name="Flicek P."/>
            <person name="Chen Y."/>
            <person name="Webber C."/>
            <person name="Hardison R."/>
            <person name="Nelson J."/>
            <person name="Hallsworth-Pepin K."/>
            <person name="Delehaunty K."/>
            <person name="Markovic C."/>
            <person name="Minx P."/>
            <person name="Feng Y."/>
            <person name="Kremitzki C."/>
            <person name="Mitreva M."/>
            <person name="Glasscock J."/>
            <person name="Wylie T."/>
            <person name="Wohldmann P."/>
            <person name="Thiru P."/>
            <person name="Nhan M.N."/>
            <person name="Pohl C.S."/>
            <person name="Smith S.M."/>
            <person name="Hou S."/>
            <person name="Nefedov M."/>
            <person name="de Jong P.J."/>
            <person name="Renfree M.B."/>
            <person name="Mardis E.R."/>
            <person name="Wilson R.K."/>
        </authorList>
    </citation>
    <scope>NUCLEOTIDE SEQUENCE [LARGE SCALE GENOMIC DNA]</scope>
    <source>
        <strain evidence="11 12">Glennie</strain>
    </source>
</reference>
<dbReference type="Proteomes" id="UP000002279">
    <property type="component" value="Chromosome 1"/>
</dbReference>
<dbReference type="SUPFAM" id="SSF48452">
    <property type="entry name" value="TPR-like"/>
    <property type="match status" value="1"/>
</dbReference>
<name>F6SJD3_ORNAN</name>
<dbReference type="CTD" id="83893"/>
<keyword evidence="12" id="KW-1185">Reference proteome</keyword>
<dbReference type="GO" id="GO:0001669">
    <property type="term" value="C:acrosomal vesicle"/>
    <property type="evidence" value="ECO:0007669"/>
    <property type="project" value="UniProtKB-SubCell"/>
</dbReference>
<dbReference type="InParanoid" id="F6SJD3"/>
<dbReference type="GeneTree" id="ENSGT00390000015332"/>
<feature type="compositionally biased region" description="Basic residues" evidence="10">
    <location>
        <begin position="543"/>
        <end position="557"/>
    </location>
</feature>
<evidence type="ECO:0000256" key="7">
    <source>
        <dbReference type="ARBA" id="ARBA00023329"/>
    </source>
</evidence>
<evidence type="ECO:0000256" key="3">
    <source>
        <dbReference type="ARBA" id="ARBA00022473"/>
    </source>
</evidence>
<dbReference type="OrthoDB" id="9930656at2759"/>
<accession>F6SJD3</accession>
<proteinExistence type="inferred from homology"/>
<dbReference type="Ensembl" id="ENSOANT00000032125.3">
    <property type="protein sequence ID" value="ENSOANP00000028328.3"/>
    <property type="gene ID" value="ENSOANG00000022205.3"/>
</dbReference>
<dbReference type="GO" id="GO:0007286">
    <property type="term" value="P:spermatid development"/>
    <property type="evidence" value="ECO:0007669"/>
    <property type="project" value="Ensembl"/>
</dbReference>
<evidence type="ECO:0000256" key="8">
    <source>
        <dbReference type="ARBA" id="ARBA00061195"/>
    </source>
</evidence>
<feature type="compositionally biased region" description="Basic and acidic residues" evidence="10">
    <location>
        <begin position="571"/>
        <end position="580"/>
    </location>
</feature>
<evidence type="ECO:0000256" key="6">
    <source>
        <dbReference type="ARBA" id="ARBA00023034"/>
    </source>
</evidence>
<comment type="subcellular location">
    <subcellularLocation>
        <location evidence="1">Cytoplasmic vesicle</location>
        <location evidence="1">Secretory vesicle</location>
        <location evidence="1">Acrosome</location>
    </subcellularLocation>
    <subcellularLocation>
        <location evidence="2">Golgi apparatus</location>
    </subcellularLocation>
</comment>
<feature type="compositionally biased region" description="Polar residues" evidence="10">
    <location>
        <begin position="1"/>
        <end position="16"/>
    </location>
</feature>
<dbReference type="AlphaFoldDB" id="F6SJD3"/>
<feature type="region of interest" description="Disordered" evidence="10">
    <location>
        <begin position="64"/>
        <end position="89"/>
    </location>
</feature>
<dbReference type="Gene3D" id="1.25.40.10">
    <property type="entry name" value="Tetratricopeptide repeat domain"/>
    <property type="match status" value="1"/>
</dbReference>
<evidence type="ECO:0000256" key="9">
    <source>
        <dbReference type="ARBA" id="ARBA00071336"/>
    </source>
</evidence>
<keyword evidence="7" id="KW-0968">Cytoplasmic vesicle</keyword>
<dbReference type="FunFam" id="1.25.40.10:FF:000281">
    <property type="entry name" value="Spermatogenesis associated 16"/>
    <property type="match status" value="1"/>
</dbReference>
<dbReference type="Pfam" id="PF15015">
    <property type="entry name" value="NYD-SP12_N"/>
    <property type="match status" value="1"/>
</dbReference>
<dbReference type="GeneID" id="100086628"/>
<protein>
    <recommendedName>
        <fullName evidence="9">Spermatogenesis-associated protein 16</fullName>
    </recommendedName>
</protein>
<evidence type="ECO:0000256" key="5">
    <source>
        <dbReference type="ARBA" id="ARBA00022871"/>
    </source>
</evidence>
<keyword evidence="3" id="KW-0217">Developmental protein</keyword>
<dbReference type="OMA" id="LIRLYWQ"/>
<feature type="region of interest" description="Disordered" evidence="10">
    <location>
        <begin position="543"/>
        <end position="600"/>
    </location>
</feature>
<dbReference type="PANTHER" id="PTHR47228">
    <property type="entry name" value="SPERMATOGENESIS-ASSOCIATED PROTEIN 16"/>
    <property type="match status" value="1"/>
</dbReference>
<dbReference type="GO" id="GO:0007283">
    <property type="term" value="P:spermatogenesis"/>
    <property type="evidence" value="ECO:0000318"/>
    <property type="project" value="GO_Central"/>
</dbReference>
<evidence type="ECO:0000256" key="1">
    <source>
        <dbReference type="ARBA" id="ARBA00004218"/>
    </source>
</evidence>
<dbReference type="PANTHER" id="PTHR47228:SF1">
    <property type="entry name" value="SPERMATOGENESIS-ASSOCIATED PROTEIN 16"/>
    <property type="match status" value="1"/>
</dbReference>
<dbReference type="InterPro" id="IPR029161">
    <property type="entry name" value="SPATA16"/>
</dbReference>
<dbReference type="HOGENOM" id="CLU_067730_0_0_1"/>
<reference evidence="11" key="3">
    <citation type="submission" date="2025-09" db="UniProtKB">
        <authorList>
            <consortium name="Ensembl"/>
        </authorList>
    </citation>
    <scope>IDENTIFICATION</scope>
    <source>
        <strain evidence="11">Glennie</strain>
    </source>
</reference>
<dbReference type="RefSeq" id="XP_028902647.1">
    <property type="nucleotide sequence ID" value="XM_029046814.2"/>
</dbReference>